<proteinExistence type="predicted"/>
<comment type="caution">
    <text evidence="1">The sequence shown here is derived from an EMBL/GenBank/DDBJ whole genome shotgun (WGS) entry which is preliminary data.</text>
</comment>
<protein>
    <submittedName>
        <fullName evidence="1">Uncharacterized protein</fullName>
    </submittedName>
</protein>
<dbReference type="AlphaFoldDB" id="A0AAD6K5V8"/>
<sequence length="112" mass="12183">MAATITSHFKPFMHLLRISSLNINSSENNTATQISDDLHHDEFDACRHKRMHLQCAPPGPSGGRLAPPNYPGGGCMKAAVVHHRPVLHAPTGGQGGPVTSWHGYSIFFVDHH</sequence>
<dbReference type="EMBL" id="JAPFFJ010000011">
    <property type="protein sequence ID" value="KAJ6417533.1"/>
    <property type="molecule type" value="Genomic_DNA"/>
</dbReference>
<accession>A0AAD6K5V8</accession>
<name>A0AAD6K5V8_9ROSI</name>
<evidence type="ECO:0000313" key="2">
    <source>
        <dbReference type="Proteomes" id="UP001162972"/>
    </source>
</evidence>
<organism evidence="1 2">
    <name type="scientific">Salix udensis</name>
    <dbReference type="NCBI Taxonomy" id="889485"/>
    <lineage>
        <taxon>Eukaryota</taxon>
        <taxon>Viridiplantae</taxon>
        <taxon>Streptophyta</taxon>
        <taxon>Embryophyta</taxon>
        <taxon>Tracheophyta</taxon>
        <taxon>Spermatophyta</taxon>
        <taxon>Magnoliopsida</taxon>
        <taxon>eudicotyledons</taxon>
        <taxon>Gunneridae</taxon>
        <taxon>Pentapetalae</taxon>
        <taxon>rosids</taxon>
        <taxon>fabids</taxon>
        <taxon>Malpighiales</taxon>
        <taxon>Salicaceae</taxon>
        <taxon>Saliceae</taxon>
        <taxon>Salix</taxon>
    </lineage>
</organism>
<dbReference type="Proteomes" id="UP001162972">
    <property type="component" value="Chromosome 11"/>
</dbReference>
<gene>
    <name evidence="1" type="ORF">OIU84_003290</name>
</gene>
<reference evidence="1 2" key="1">
    <citation type="journal article" date="2023" name="Int. J. Mol. Sci.">
        <title>De Novo Assembly and Annotation of 11 Diverse Shrub Willow (Salix) Genomes Reveals Novel Gene Organization in Sex-Linked Regions.</title>
        <authorList>
            <person name="Hyden B."/>
            <person name="Feng K."/>
            <person name="Yates T.B."/>
            <person name="Jawdy S."/>
            <person name="Cereghino C."/>
            <person name="Smart L.B."/>
            <person name="Muchero W."/>
        </authorList>
    </citation>
    <scope>NUCLEOTIDE SEQUENCE [LARGE SCALE GENOMIC DNA]</scope>
    <source>
        <tissue evidence="1">Shoot tip</tissue>
    </source>
</reference>
<keyword evidence="2" id="KW-1185">Reference proteome</keyword>
<evidence type="ECO:0000313" key="1">
    <source>
        <dbReference type="EMBL" id="KAJ6417533.1"/>
    </source>
</evidence>